<keyword evidence="5" id="KW-1185">Reference proteome</keyword>
<dbReference type="Gene3D" id="1.10.150.110">
    <property type="entry name" value="DNA polymerase beta, N-terminal domain-like"/>
    <property type="match status" value="1"/>
</dbReference>
<keyword evidence="2" id="KW-0548">Nucleotidyltransferase</keyword>
<dbReference type="Pfam" id="PF14716">
    <property type="entry name" value="HHH_8"/>
    <property type="match status" value="1"/>
</dbReference>
<evidence type="ECO:0000313" key="4">
    <source>
        <dbReference type="EMBL" id="KAL0579876.1"/>
    </source>
</evidence>
<dbReference type="SMART" id="SM00483">
    <property type="entry name" value="POLXc"/>
    <property type="match status" value="1"/>
</dbReference>
<dbReference type="SUPFAM" id="SSF81301">
    <property type="entry name" value="Nucleotidyltransferase"/>
    <property type="match status" value="1"/>
</dbReference>
<dbReference type="InterPro" id="IPR037160">
    <property type="entry name" value="DNA_Pol_thumb_sf"/>
</dbReference>
<dbReference type="InterPro" id="IPR043519">
    <property type="entry name" value="NT_sf"/>
</dbReference>
<protein>
    <recommendedName>
        <fullName evidence="3">DNA-directed DNA polymerase X domain-containing protein</fullName>
    </recommendedName>
</protein>
<dbReference type="PRINTS" id="PR00869">
    <property type="entry name" value="DNAPOLX"/>
</dbReference>
<dbReference type="InterPro" id="IPR022312">
    <property type="entry name" value="DNA_pol_X"/>
</dbReference>
<dbReference type="InterPro" id="IPR002054">
    <property type="entry name" value="DNA-dir_DNA_pol_X"/>
</dbReference>
<evidence type="ECO:0000313" key="5">
    <source>
        <dbReference type="Proteomes" id="UP001465976"/>
    </source>
</evidence>
<sequence>MLKNVVARKFYPKPPSWFSFRGLKTSNDAIIQMLTQSQREESNKEDSNGYRVRAFRTAIKRIQELGPIKNVADVEGVKGIGPRIRNRIQMFLEGKPYDEKTIVKASKEQQALHAALTSLPYFGPGAIDKLLKNGCKSIRDVRREKFEHLLKPKQRLIAKYYEHVGRPVSLMDAAAVMASIPVPKDQLILSGEHRRRFPKAECIMILIVSTTPKPIPVPEPGPPPDPNVLRKAGRVRSSFRPRYGYSLNEEISLDPLAANIVPLLEERGLIADTVEIYAGKWEGFVHIPEIEAEKAELGGEAKEENSTKLSGRCARAEICVVPQKSLGAALIHTTGDKDFNLTVKRRALKMGMMLNEFGLWKWIEDVNGQRDSDTRYGFWTFMQASDTEEGIFAELGMEYVRPNKRNYTYLTEQGAK</sequence>
<evidence type="ECO:0000256" key="2">
    <source>
        <dbReference type="ARBA" id="ARBA00022695"/>
    </source>
</evidence>
<evidence type="ECO:0000256" key="1">
    <source>
        <dbReference type="ARBA" id="ARBA00022679"/>
    </source>
</evidence>
<dbReference type="Proteomes" id="UP001465976">
    <property type="component" value="Unassembled WGS sequence"/>
</dbReference>
<dbReference type="InterPro" id="IPR029398">
    <property type="entry name" value="PolB_thumb"/>
</dbReference>
<dbReference type="InterPro" id="IPR027421">
    <property type="entry name" value="DNA_pol_lamdba_lyase_dom_sf"/>
</dbReference>
<dbReference type="PANTHER" id="PTHR11276:SF28">
    <property type="entry name" value="DNA POLYMERASE LAMBDA"/>
    <property type="match status" value="1"/>
</dbReference>
<comment type="caution">
    <text evidence="4">The sequence shown here is derived from an EMBL/GenBank/DDBJ whole genome shotgun (WGS) entry which is preliminary data.</text>
</comment>
<dbReference type="SUPFAM" id="SSF47802">
    <property type="entry name" value="DNA polymerase beta, N-terminal domain-like"/>
    <property type="match status" value="1"/>
</dbReference>
<keyword evidence="1" id="KW-0808">Transferase</keyword>
<dbReference type="Gene3D" id="3.30.210.10">
    <property type="entry name" value="DNA polymerase, thumb domain"/>
    <property type="match status" value="1"/>
</dbReference>
<organism evidence="4 5">
    <name type="scientific">Marasmius crinis-equi</name>
    <dbReference type="NCBI Taxonomy" id="585013"/>
    <lineage>
        <taxon>Eukaryota</taxon>
        <taxon>Fungi</taxon>
        <taxon>Dikarya</taxon>
        <taxon>Basidiomycota</taxon>
        <taxon>Agaricomycotina</taxon>
        <taxon>Agaricomycetes</taxon>
        <taxon>Agaricomycetidae</taxon>
        <taxon>Agaricales</taxon>
        <taxon>Marasmiineae</taxon>
        <taxon>Marasmiaceae</taxon>
        <taxon>Marasmius</taxon>
    </lineage>
</organism>
<feature type="domain" description="DNA-directed DNA polymerase X" evidence="3">
    <location>
        <begin position="25"/>
        <end position="406"/>
    </location>
</feature>
<accession>A0ABR3FX29</accession>
<evidence type="ECO:0000259" key="3">
    <source>
        <dbReference type="SMART" id="SM00483"/>
    </source>
</evidence>
<name>A0ABR3FX29_9AGAR</name>
<gene>
    <name evidence="4" type="ORF">V5O48_002123</name>
</gene>
<dbReference type="PANTHER" id="PTHR11276">
    <property type="entry name" value="DNA POLYMERASE TYPE-X FAMILY MEMBER"/>
    <property type="match status" value="1"/>
</dbReference>
<proteinExistence type="predicted"/>
<dbReference type="InterPro" id="IPR010996">
    <property type="entry name" value="HHH_MUS81"/>
</dbReference>
<reference evidence="4 5" key="1">
    <citation type="submission" date="2024-02" db="EMBL/GenBank/DDBJ databases">
        <title>A draft genome for the cacao thread blight pathogen Marasmius crinis-equi.</title>
        <authorList>
            <person name="Cohen S.P."/>
            <person name="Baruah I.K."/>
            <person name="Amoako-Attah I."/>
            <person name="Bukari Y."/>
            <person name="Meinhardt L.W."/>
            <person name="Bailey B.A."/>
        </authorList>
    </citation>
    <scope>NUCLEOTIDE SEQUENCE [LARGE SCALE GENOMIC DNA]</scope>
    <source>
        <strain evidence="4 5">GH-76</strain>
    </source>
</reference>
<dbReference type="Pfam" id="PF14791">
    <property type="entry name" value="DNA_pol_B_thumb"/>
    <property type="match status" value="1"/>
</dbReference>
<dbReference type="EMBL" id="JBAHYK010000045">
    <property type="protein sequence ID" value="KAL0579876.1"/>
    <property type="molecule type" value="Genomic_DNA"/>
</dbReference>
<dbReference type="Gene3D" id="3.30.460.10">
    <property type="entry name" value="Beta Polymerase, domain 2"/>
    <property type="match status" value="1"/>
</dbReference>